<keyword evidence="2" id="KW-0238">DNA-binding</keyword>
<dbReference type="InterPro" id="IPR036388">
    <property type="entry name" value="WH-like_DNA-bd_sf"/>
</dbReference>
<keyword evidence="1" id="KW-0805">Transcription regulation</keyword>
<dbReference type="PROSITE" id="PS51118">
    <property type="entry name" value="HTH_HXLR"/>
    <property type="match status" value="1"/>
</dbReference>
<dbReference type="AlphaFoldDB" id="E8RR81"/>
<dbReference type="KEGG" id="aex:Astex_0584"/>
<sequence>MGCGDAMAGIAQKKRRIMGRSADYSGERCAIAAAIDIVGEPWTLLIVRNAFLGHSRFEQWQKSLGVARNVLAARLKRLVALGLMQAVVYSERPLRHEYVLTEKGRSLKGVLVALYGWGRQHVYDDNDGPFFELVHDDCKGIFITQPKCEACGEMIDEHSVLKAREDGRGMTLSELYVRKGIGVD</sequence>
<dbReference type="HOGENOM" id="CLU_111585_0_0_5"/>
<dbReference type="SUPFAM" id="SSF46785">
    <property type="entry name" value="Winged helix' DNA-binding domain"/>
    <property type="match status" value="1"/>
</dbReference>
<dbReference type="PANTHER" id="PTHR33204:SF36">
    <property type="entry name" value="TRANSCRIPTIONAL REGULATORY PROTEIN"/>
    <property type="match status" value="1"/>
</dbReference>
<organism evidence="5 6">
    <name type="scientific">Asticcacaulis excentricus (strain ATCC 15261 / DSM 4724 / KCTC 12464 / NCIMB 9791 / VKM B-1370 / CB 48)</name>
    <dbReference type="NCBI Taxonomy" id="573065"/>
    <lineage>
        <taxon>Bacteria</taxon>
        <taxon>Pseudomonadati</taxon>
        <taxon>Pseudomonadota</taxon>
        <taxon>Alphaproteobacteria</taxon>
        <taxon>Caulobacterales</taxon>
        <taxon>Caulobacteraceae</taxon>
        <taxon>Asticcacaulis</taxon>
    </lineage>
</organism>
<dbReference type="PANTHER" id="PTHR33204">
    <property type="entry name" value="TRANSCRIPTIONAL REGULATOR, MARR FAMILY"/>
    <property type="match status" value="1"/>
</dbReference>
<evidence type="ECO:0000256" key="2">
    <source>
        <dbReference type="ARBA" id="ARBA00023125"/>
    </source>
</evidence>
<evidence type="ECO:0000256" key="3">
    <source>
        <dbReference type="ARBA" id="ARBA00023163"/>
    </source>
</evidence>
<dbReference type="eggNOG" id="COG1733">
    <property type="taxonomic scope" value="Bacteria"/>
</dbReference>
<evidence type="ECO:0000259" key="4">
    <source>
        <dbReference type="PROSITE" id="PS51118"/>
    </source>
</evidence>
<dbReference type="InterPro" id="IPR002577">
    <property type="entry name" value="HTH_HxlR"/>
</dbReference>
<evidence type="ECO:0000313" key="6">
    <source>
        <dbReference type="Proteomes" id="UP000001492"/>
    </source>
</evidence>
<accession>E8RR81</accession>
<keyword evidence="6" id="KW-1185">Reference proteome</keyword>
<keyword evidence="3" id="KW-0804">Transcription</keyword>
<evidence type="ECO:0000313" key="5">
    <source>
        <dbReference type="EMBL" id="ADU12272.1"/>
    </source>
</evidence>
<dbReference type="GO" id="GO:0003677">
    <property type="term" value="F:DNA binding"/>
    <property type="evidence" value="ECO:0007669"/>
    <property type="project" value="UniProtKB-KW"/>
</dbReference>
<dbReference type="Proteomes" id="UP000001492">
    <property type="component" value="Chromosome 1"/>
</dbReference>
<protein>
    <submittedName>
        <fullName evidence="5">Transcriptional regulator, HxlR family</fullName>
    </submittedName>
</protein>
<evidence type="ECO:0000256" key="1">
    <source>
        <dbReference type="ARBA" id="ARBA00023015"/>
    </source>
</evidence>
<dbReference type="Gene3D" id="1.10.10.10">
    <property type="entry name" value="Winged helix-like DNA-binding domain superfamily/Winged helix DNA-binding domain"/>
    <property type="match status" value="1"/>
</dbReference>
<proteinExistence type="predicted"/>
<feature type="domain" description="HTH hxlR-type" evidence="4">
    <location>
        <begin position="29"/>
        <end position="126"/>
    </location>
</feature>
<name>E8RR81_ASTEC</name>
<reference evidence="6" key="1">
    <citation type="submission" date="2010-12" db="EMBL/GenBank/DDBJ databases">
        <title>Complete sequence of chromosome 1 of Asticcacaulis excentricus CB 48.</title>
        <authorList>
            <consortium name="US DOE Joint Genome Institute"/>
            <person name="Lucas S."/>
            <person name="Copeland A."/>
            <person name="Lapidus A."/>
            <person name="Cheng J.-F."/>
            <person name="Bruce D."/>
            <person name="Goodwin L."/>
            <person name="Pitluck S."/>
            <person name="Teshima H."/>
            <person name="Davenport K."/>
            <person name="Detter J.C."/>
            <person name="Han C."/>
            <person name="Tapia R."/>
            <person name="Land M."/>
            <person name="Hauser L."/>
            <person name="Jeffries C."/>
            <person name="Kyrpides N."/>
            <person name="Ivanova N."/>
            <person name="Ovchinnikova G."/>
            <person name="Brun Y.V."/>
            <person name="Woyke T."/>
        </authorList>
    </citation>
    <scope>NUCLEOTIDE SEQUENCE [LARGE SCALE GENOMIC DNA]</scope>
    <source>
        <strain evidence="6">ATCC 15261 / DSM 4724 / KCTC 12464 / NCIMB 9791 / VKM B-1370 / CB 48</strain>
    </source>
</reference>
<dbReference type="STRING" id="573065.Astex_0584"/>
<dbReference type="Pfam" id="PF01638">
    <property type="entry name" value="HxlR"/>
    <property type="match status" value="1"/>
</dbReference>
<gene>
    <name evidence="5" type="ordered locus">Astex_0584</name>
</gene>
<dbReference type="EMBL" id="CP002395">
    <property type="protein sequence ID" value="ADU12272.1"/>
    <property type="molecule type" value="Genomic_DNA"/>
</dbReference>
<dbReference type="InterPro" id="IPR036390">
    <property type="entry name" value="WH_DNA-bd_sf"/>
</dbReference>